<evidence type="ECO:0000313" key="2">
    <source>
        <dbReference type="EMBL" id="EAT83917.1"/>
    </source>
</evidence>
<dbReference type="RefSeq" id="XP_001799057.1">
    <property type="nucleotide sequence ID" value="XM_001799005.1"/>
</dbReference>
<name>Q0UHL5_PHANO</name>
<dbReference type="InParanoid" id="Q0UHL5"/>
<dbReference type="KEGG" id="pno:SNOG_08749"/>
<evidence type="ECO:0000256" key="1">
    <source>
        <dbReference type="SAM" id="MobiDB-lite"/>
    </source>
</evidence>
<gene>
    <name evidence="2" type="ORF">SNOG_08749</name>
</gene>
<dbReference type="EMBL" id="CH445337">
    <property type="protein sequence ID" value="EAT83917.1"/>
    <property type="molecule type" value="Genomic_DNA"/>
</dbReference>
<evidence type="ECO:0000313" key="3">
    <source>
        <dbReference type="Proteomes" id="UP000001055"/>
    </source>
</evidence>
<sequence length="103" mass="11749">MASHRLNAPKRYVQNDTFSLSSSDDRLPPQSRAAARMSVTVNGCCENPQGWRALADDGQARKAWEEVWKEYWVLEETTFRVGSEAEMNAGDKVDLTSRKREKE</sequence>
<dbReference type="Proteomes" id="UP000001055">
    <property type="component" value="Unassembled WGS sequence"/>
</dbReference>
<reference evidence="3" key="1">
    <citation type="journal article" date="2007" name="Plant Cell">
        <title>Dothideomycete-plant interactions illuminated by genome sequencing and EST analysis of the wheat pathogen Stagonospora nodorum.</title>
        <authorList>
            <person name="Hane J.K."/>
            <person name="Lowe R.G."/>
            <person name="Solomon P.S."/>
            <person name="Tan K.C."/>
            <person name="Schoch C.L."/>
            <person name="Spatafora J.W."/>
            <person name="Crous P.W."/>
            <person name="Kodira C."/>
            <person name="Birren B.W."/>
            <person name="Galagan J.E."/>
            <person name="Torriani S.F."/>
            <person name="McDonald B.A."/>
            <person name="Oliver R.P."/>
        </authorList>
    </citation>
    <scope>NUCLEOTIDE SEQUENCE [LARGE SCALE GENOMIC DNA]</scope>
    <source>
        <strain evidence="3">SN15 / ATCC MYA-4574 / FGSC 10173</strain>
    </source>
</reference>
<organism evidence="2 3">
    <name type="scientific">Phaeosphaeria nodorum (strain SN15 / ATCC MYA-4574 / FGSC 10173)</name>
    <name type="common">Glume blotch fungus</name>
    <name type="synonym">Parastagonospora nodorum</name>
    <dbReference type="NCBI Taxonomy" id="321614"/>
    <lineage>
        <taxon>Eukaryota</taxon>
        <taxon>Fungi</taxon>
        <taxon>Dikarya</taxon>
        <taxon>Ascomycota</taxon>
        <taxon>Pezizomycotina</taxon>
        <taxon>Dothideomycetes</taxon>
        <taxon>Pleosporomycetidae</taxon>
        <taxon>Pleosporales</taxon>
        <taxon>Pleosporineae</taxon>
        <taxon>Phaeosphaeriaceae</taxon>
        <taxon>Parastagonospora</taxon>
    </lineage>
</organism>
<feature type="region of interest" description="Disordered" evidence="1">
    <location>
        <begin position="1"/>
        <end position="33"/>
    </location>
</feature>
<proteinExistence type="predicted"/>
<accession>Q0UHL5</accession>
<protein>
    <submittedName>
        <fullName evidence="2">Uncharacterized protein</fullName>
    </submittedName>
</protein>
<dbReference type="GeneID" id="5975956"/>
<feature type="region of interest" description="Disordered" evidence="1">
    <location>
        <begin position="83"/>
        <end position="103"/>
    </location>
</feature>
<feature type="compositionally biased region" description="Basic and acidic residues" evidence="1">
    <location>
        <begin position="89"/>
        <end position="103"/>
    </location>
</feature>
<dbReference type="AlphaFoldDB" id="Q0UHL5"/>